<dbReference type="InterPro" id="IPR007405">
    <property type="entry name" value="Phage_KVP40_Orf299"/>
</dbReference>
<reference evidence="1 2" key="1">
    <citation type="submission" date="2019-08" db="EMBL/GenBank/DDBJ databases">
        <title>Calorimonas adulescens gen. nov., sp. nov., an anaerobic thermophilic bacterium from Sakhalin hot spring.</title>
        <authorList>
            <person name="Khomyakova M.A."/>
            <person name="Merkel A.Y."/>
            <person name="Novikov A."/>
            <person name="Bonch-Osmolovskaya E.A."/>
            <person name="Slobodkin A.I."/>
        </authorList>
    </citation>
    <scope>NUCLEOTIDE SEQUENCE [LARGE SCALE GENOMIC DNA]</scope>
    <source>
        <strain evidence="1 2">A05MB</strain>
    </source>
</reference>
<name>A0A5D8QDY6_9THEO</name>
<accession>A0A5D8QDY6</accession>
<protein>
    <recommendedName>
        <fullName evidence="3">DUF458 domain-containing protein</fullName>
    </recommendedName>
</protein>
<dbReference type="Proteomes" id="UP000322976">
    <property type="component" value="Unassembled WGS sequence"/>
</dbReference>
<dbReference type="PANTHER" id="PTHR39961:SF1">
    <property type="entry name" value="DUF458 DOMAIN-CONTAINING PROTEIN"/>
    <property type="match status" value="1"/>
</dbReference>
<keyword evidence="2" id="KW-1185">Reference proteome</keyword>
<dbReference type="RefSeq" id="WP_149545486.1">
    <property type="nucleotide sequence ID" value="NZ_VTPS01000011.1"/>
</dbReference>
<sequence length="159" mass="18157">MNFINPTKGKMDLDSMSRDIIEFMAEDTKSKYTLMIGTDSQLGRMVCFVTAIIIYRNGKGGRFYYRRFFNKRIPSLKQRIFMETSFSLEMANMLVERLDINGMNNLDVEIHMDVGNNGKTKEIIKEVVNLVIGSGYMAKVKPDSCGASKVADKYTKYAM</sequence>
<dbReference type="AlphaFoldDB" id="A0A5D8QDY6"/>
<gene>
    <name evidence="1" type="ORF">FWJ32_08290</name>
</gene>
<dbReference type="EMBL" id="VTPS01000011">
    <property type="protein sequence ID" value="TZE81723.1"/>
    <property type="molecule type" value="Genomic_DNA"/>
</dbReference>
<dbReference type="Pfam" id="PF04308">
    <property type="entry name" value="RNaseH_like"/>
    <property type="match status" value="1"/>
</dbReference>
<comment type="caution">
    <text evidence="1">The sequence shown here is derived from an EMBL/GenBank/DDBJ whole genome shotgun (WGS) entry which is preliminary data.</text>
</comment>
<dbReference type="PANTHER" id="PTHR39961">
    <property type="entry name" value="HYPOTHETICAL CYTOSOLIC PROTEIN"/>
    <property type="match status" value="1"/>
</dbReference>
<evidence type="ECO:0000313" key="1">
    <source>
        <dbReference type="EMBL" id="TZE81723.1"/>
    </source>
</evidence>
<organism evidence="1 2">
    <name type="scientific">Calorimonas adulescens</name>
    <dbReference type="NCBI Taxonomy" id="2606906"/>
    <lineage>
        <taxon>Bacteria</taxon>
        <taxon>Bacillati</taxon>
        <taxon>Bacillota</taxon>
        <taxon>Clostridia</taxon>
        <taxon>Thermoanaerobacterales</taxon>
        <taxon>Thermoanaerobacteraceae</taxon>
        <taxon>Calorimonas</taxon>
    </lineage>
</organism>
<proteinExistence type="predicted"/>
<evidence type="ECO:0008006" key="3">
    <source>
        <dbReference type="Google" id="ProtNLM"/>
    </source>
</evidence>
<evidence type="ECO:0000313" key="2">
    <source>
        <dbReference type="Proteomes" id="UP000322976"/>
    </source>
</evidence>